<dbReference type="InterPro" id="IPR045860">
    <property type="entry name" value="Snake_toxin-like_sf"/>
</dbReference>
<evidence type="ECO:0000259" key="2">
    <source>
        <dbReference type="Pfam" id="PF17517"/>
    </source>
</evidence>
<dbReference type="KEGG" id="cvn:111114612"/>
<dbReference type="RefSeq" id="XP_022308701.1">
    <property type="nucleotide sequence ID" value="XM_022452993.1"/>
</dbReference>
<evidence type="ECO:0000256" key="1">
    <source>
        <dbReference type="SAM" id="SignalP"/>
    </source>
</evidence>
<dbReference type="AlphaFoldDB" id="A0A8B8C0W7"/>
<dbReference type="OrthoDB" id="6146418at2759"/>
<protein>
    <submittedName>
        <fullName evidence="4">Uncharacterized protein LOC111114612</fullName>
    </submittedName>
</protein>
<sequence>MALIEIRLLLFLCFVTGSAGLYCLSCVDGVSPRLCHTMKKCSDMEECFTERHWNGNGEVVFDTGCTTINYCESQINGSDHQTIYQGVDPHYTHSTCFECCHGDLCNNKGCGRQGYPTHRGPACFNCPQVQNPMLCDKIKVCEENQECFIQTMVEFGNVIYETGCINKQSCHSSTDIQIFGKRNAGHCAMCCHTDLCNNNCASSLETTASISITPSTTTPPPTTQPIKGMQGYEFLVLFMANHKSAVGVESANILTESNSSLWITSSPNMSDVLTSKHNGVINFMSYVNISFPNELTCQYLVKESKAILLTTSKPSTAIIFDSYTSGSNDGTTIIPTQKLSTRYLVSSVISSPQGHSQFAVGSLHGETELNITLNYKNTGAITLLGKRLTSRDTFSTRLEKFETLQVKQDGDLTGTIITANKPIAVFSGNRCKVFPNTGSFCSHMVSQLPPTEEYDNEYIIPSFYQNKGTLVQVISPVKNSVQITLGYNKTTWQFEANEYQNFNLISSQSLVIKSEYKVQVTGFAMGSNRNDPYMTVIPGIHHYLDYYKIFVPENYRDNFISVIIPEHSVGNLEINYLPFGNSHTALPASNLTKVFQSHENTSGKTYIIRTLRVPTGGVYILKTTDHIGFGLIVYGHQTVDGYGYAGNFVLP</sequence>
<name>A0A8B8C0W7_CRAVI</name>
<dbReference type="GeneID" id="111114612"/>
<keyword evidence="1" id="KW-0732">Signal</keyword>
<dbReference type="Pfam" id="PF17517">
    <property type="entry name" value="IgGFc_binding"/>
    <property type="match status" value="1"/>
</dbReference>
<dbReference type="SUPFAM" id="SSF57302">
    <property type="entry name" value="Snake toxin-like"/>
    <property type="match status" value="1"/>
</dbReference>
<gene>
    <name evidence="4" type="primary">LOC111114612</name>
</gene>
<keyword evidence="3" id="KW-1185">Reference proteome</keyword>
<evidence type="ECO:0000313" key="4">
    <source>
        <dbReference type="RefSeq" id="XP_022308701.1"/>
    </source>
</evidence>
<dbReference type="PANTHER" id="PTHR46534:SF1">
    <property type="entry name" value="IGGFC-BINDING PROTEIN N-TERMINAL DOMAIN-CONTAINING PROTEIN"/>
    <property type="match status" value="1"/>
</dbReference>
<accession>A0A8B8C0W7</accession>
<organism evidence="3 4">
    <name type="scientific">Crassostrea virginica</name>
    <name type="common">Eastern oyster</name>
    <dbReference type="NCBI Taxonomy" id="6565"/>
    <lineage>
        <taxon>Eukaryota</taxon>
        <taxon>Metazoa</taxon>
        <taxon>Spiralia</taxon>
        <taxon>Lophotrochozoa</taxon>
        <taxon>Mollusca</taxon>
        <taxon>Bivalvia</taxon>
        <taxon>Autobranchia</taxon>
        <taxon>Pteriomorphia</taxon>
        <taxon>Ostreida</taxon>
        <taxon>Ostreoidea</taxon>
        <taxon>Ostreidae</taxon>
        <taxon>Crassostrea</taxon>
    </lineage>
</organism>
<proteinExistence type="predicted"/>
<reference evidence="4" key="1">
    <citation type="submission" date="2025-08" db="UniProtKB">
        <authorList>
            <consortium name="RefSeq"/>
        </authorList>
    </citation>
    <scope>IDENTIFICATION</scope>
    <source>
        <tissue evidence="4">Whole sample</tissue>
    </source>
</reference>
<dbReference type="Proteomes" id="UP000694844">
    <property type="component" value="Chromosome 9"/>
</dbReference>
<dbReference type="InterPro" id="IPR035234">
    <property type="entry name" value="IgGFc-bd_N"/>
</dbReference>
<feature type="signal peptide" evidence="1">
    <location>
        <begin position="1"/>
        <end position="20"/>
    </location>
</feature>
<evidence type="ECO:0000313" key="3">
    <source>
        <dbReference type="Proteomes" id="UP000694844"/>
    </source>
</evidence>
<feature type="domain" description="IgGFc-binding protein N-terminal" evidence="2">
    <location>
        <begin position="329"/>
        <end position="590"/>
    </location>
</feature>
<dbReference type="PANTHER" id="PTHR46534">
    <property type="entry name" value="IGGFC_BINDING DOMAIN-CONTAINING PROTEIN"/>
    <property type="match status" value="1"/>
</dbReference>
<feature type="chain" id="PRO_5034310914" evidence="1">
    <location>
        <begin position="21"/>
        <end position="651"/>
    </location>
</feature>